<evidence type="ECO:0000256" key="1">
    <source>
        <dbReference type="SAM" id="MobiDB-lite"/>
    </source>
</evidence>
<dbReference type="SUPFAM" id="SSF50998">
    <property type="entry name" value="Quinoprotein alcohol dehydrogenase-like"/>
    <property type="match status" value="1"/>
</dbReference>
<name>A0A510DXH5_9CREN</name>
<feature type="region of interest" description="Disordered" evidence="1">
    <location>
        <begin position="29"/>
        <end position="51"/>
    </location>
</feature>
<dbReference type="InterPro" id="IPR015943">
    <property type="entry name" value="WD40/YVTN_repeat-like_dom_sf"/>
</dbReference>
<evidence type="ECO:0000259" key="2">
    <source>
        <dbReference type="Pfam" id="PF13360"/>
    </source>
</evidence>
<dbReference type="PANTHER" id="PTHR34512:SF30">
    <property type="entry name" value="OUTER MEMBRANE PROTEIN ASSEMBLY FACTOR BAMB"/>
    <property type="match status" value="1"/>
</dbReference>
<proteinExistence type="predicted"/>
<reference evidence="6" key="1">
    <citation type="submission" date="2018-09" db="EMBL/GenBank/DDBJ databases">
        <title>Complete Genome Sequencing of Sulfolobus sp. JCM 16834.</title>
        <authorList>
            <person name="Kato S."/>
            <person name="Itoh T."/>
            <person name="Ohkuma M."/>
        </authorList>
    </citation>
    <scope>NUCLEOTIDE SEQUENCE [LARGE SCALE GENOMIC DNA]</scope>
    <source>
        <strain evidence="6">IC-007</strain>
    </source>
</reference>
<dbReference type="AlphaFoldDB" id="A0A510DXH5"/>
<accession>A0A510E579</accession>
<dbReference type="Proteomes" id="UP000325030">
    <property type="component" value="Chromosome"/>
</dbReference>
<feature type="domain" description="Pyrrolo-quinoline quinone repeat" evidence="2">
    <location>
        <begin position="377"/>
        <end position="474"/>
    </location>
</feature>
<reference evidence="3 5" key="2">
    <citation type="journal article" date="2020" name="Int. J. Syst. Evol. Microbiol.">
        <title>Sulfuracidifex tepidarius gen. nov., sp. nov. and transfer of Sulfolobus metallicus Huber and Stetter 1992 to the genus Sulfuracidifex as Sulfuracidifex metallicus comb. nov.</title>
        <authorList>
            <person name="Itoh T."/>
            <person name="Miura T."/>
            <person name="Sakai H.D."/>
            <person name="Kato S."/>
            <person name="Ohkuma M."/>
            <person name="Takashina T."/>
        </authorList>
    </citation>
    <scope>NUCLEOTIDE SEQUENCE [LARGE SCALE GENOMIC DNA]</scope>
    <source>
        <strain evidence="3 5">IC-006</strain>
        <strain evidence="4">IC-007</strain>
    </source>
</reference>
<evidence type="ECO:0000313" key="6">
    <source>
        <dbReference type="Proteomes" id="UP000325030"/>
    </source>
</evidence>
<dbReference type="PANTHER" id="PTHR34512">
    <property type="entry name" value="CELL SURFACE PROTEIN"/>
    <property type="match status" value="1"/>
</dbReference>
<dbReference type="RefSeq" id="WP_084739821.1">
    <property type="nucleotide sequence ID" value="NZ_AP018929.1"/>
</dbReference>
<dbReference type="InterPro" id="IPR002372">
    <property type="entry name" value="PQQ_rpt_dom"/>
</dbReference>
<evidence type="ECO:0000313" key="3">
    <source>
        <dbReference type="EMBL" id="BBG24907.1"/>
    </source>
</evidence>
<dbReference type="InterPro" id="IPR018391">
    <property type="entry name" value="PQQ_b-propeller_rpt"/>
</dbReference>
<organism evidence="3 5">
    <name type="scientific">Sulfuracidifex tepidarius</name>
    <dbReference type="NCBI Taxonomy" id="1294262"/>
    <lineage>
        <taxon>Archaea</taxon>
        <taxon>Thermoproteota</taxon>
        <taxon>Thermoprotei</taxon>
        <taxon>Sulfolobales</taxon>
        <taxon>Sulfolobaceae</taxon>
        <taxon>Sulfuracidifex</taxon>
    </lineage>
</organism>
<dbReference type="Pfam" id="PF13360">
    <property type="entry name" value="PQQ_2"/>
    <property type="match status" value="2"/>
</dbReference>
<dbReference type="KEGG" id="step:IC006_2241"/>
<dbReference type="EMBL" id="AP018929">
    <property type="protein sequence ID" value="BBG24907.1"/>
    <property type="molecule type" value="Genomic_DNA"/>
</dbReference>
<dbReference type="EMBL" id="AP018930">
    <property type="protein sequence ID" value="BBG27693.1"/>
    <property type="molecule type" value="Genomic_DNA"/>
</dbReference>
<sequence length="518" mass="55345">MDKKVVVALVIVLIVGASLGFFLGHVSTSTSPSTTSSSTSSSTSSASTVSMSSTTSNVSFNVYMDGILFTDFYYPSNSPSADPSNFVMYGMTSNRDPVIAGHLNVSWITPLMGNFEQNMTLWNQLNKEYGKSFGAAYRQATGIAVGPTEANGMVYVASDAGWVYGINEMNGKIVFMLYTPGTLSMWEPLIYHGVGLVGLGGAMFDYQQGALNGFGGGHRGQYTGINGLLAFNATDGKPLWLDLTRSQAMPTGVINDGIVYWDDGDGVIHATNITDGKTLWTFQYDGSGNMASLDFYHGIVIAGFSQAYPTNTSAIVGVYASNGSEAWMIKLPYATTSAVGDAVMSVYDGYVVDGFLGYGNGSLPLLNHIYSMQVLLVANATTGNVIWTANVTDGFVHPGDTNNGYNPEIIGEVIYEPTIEGNVIAYNITDGKIIWSSPKLSNGVLQAAPTYYDGYLFVPAGSTIAVLNSTNGDLVNVFHTQFIMRQQMIIVGNTLIEASGTNYVFAVPVYNVIHESSI</sequence>
<dbReference type="InterPro" id="IPR011047">
    <property type="entry name" value="Quinoprotein_ADH-like_sf"/>
</dbReference>
<dbReference type="Gene3D" id="2.130.10.10">
    <property type="entry name" value="YVTN repeat-like/Quinoprotein amine dehydrogenase"/>
    <property type="match status" value="1"/>
</dbReference>
<accession>A0A510DXH5</accession>
<dbReference type="GeneID" id="41718562"/>
<dbReference type="STRING" id="1294262.GCA_001316085_02213"/>
<dbReference type="SMART" id="SM00564">
    <property type="entry name" value="PQQ"/>
    <property type="match status" value="3"/>
</dbReference>
<keyword evidence="5" id="KW-1185">Reference proteome</keyword>
<dbReference type="OrthoDB" id="145878at2157"/>
<gene>
    <name evidence="3" type="ORF">IC006_2241</name>
    <name evidence="4" type="ORF">IC007_2247</name>
</gene>
<evidence type="ECO:0000313" key="5">
    <source>
        <dbReference type="Proteomes" id="UP000322983"/>
    </source>
</evidence>
<dbReference type="Proteomes" id="UP000322983">
    <property type="component" value="Chromosome"/>
</dbReference>
<feature type="domain" description="Pyrrolo-quinoline quinone repeat" evidence="2">
    <location>
        <begin position="215"/>
        <end position="338"/>
    </location>
</feature>
<protein>
    <submittedName>
        <fullName evidence="3">Outer membrane protein assembly factor BamB</fullName>
    </submittedName>
</protein>
<evidence type="ECO:0000313" key="4">
    <source>
        <dbReference type="EMBL" id="BBG27693.1"/>
    </source>
</evidence>